<dbReference type="InterPro" id="IPR035973">
    <property type="entry name" value="Cyt_c_oxidase_su3-like_sf"/>
</dbReference>
<comment type="subcellular location">
    <subcellularLocation>
        <location evidence="1">Membrane</location>
        <topology evidence="1">Multi-pass membrane protein</topology>
    </subcellularLocation>
</comment>
<dbReference type="GO" id="GO:0004129">
    <property type="term" value="F:cytochrome-c oxidase activity"/>
    <property type="evidence" value="ECO:0007669"/>
    <property type="project" value="InterPro"/>
</dbReference>
<comment type="function">
    <text evidence="8">Component of the cytochrome c oxidase, the last enzyme in the mitochondrial electron transport chain which drives oxidative phosphorylation. The respiratory chain contains 3 multisubunit complexes succinate dehydrogenase (complex II, CII), ubiquinol-cytochrome c oxidoreductase (cytochrome b-c1 complex, complex III, CIII) and cytochrome c oxidase (complex IV, CIV), that cooperate to transfer electrons derived from NADH and succinate to molecular oxygen, creating an electrochemical gradient over the inner membrane that drives transmembrane transport and the ATP synthase. Cytochrome c oxidase is the component of the respiratory chain that catalyzes the reduction of oxygen to water. Electrons originating from reduced cytochrome c in the intermembrane space (IMS) are transferred via the dinuclear copper A center (CU(A)) of subunit 2 and heme A of subunit 1 to the active site in subunit 1, a binuclear center (BNC) formed by heme A3 and copper B (CU(B)). The BNC reduces molecular oxygen to 2 water molecules using 4 electrons from cytochrome c in the IMS and 4 protons from the mitochondrial matrix.</text>
</comment>
<dbReference type="EMBL" id="JQ514067">
    <property type="protein sequence ID" value="AFC69032.1"/>
    <property type="molecule type" value="Genomic_DNA"/>
</dbReference>
<evidence type="ECO:0000259" key="10">
    <source>
        <dbReference type="PROSITE" id="PS50253"/>
    </source>
</evidence>
<dbReference type="PANTHER" id="PTHR11403">
    <property type="entry name" value="CYTOCHROME C OXIDASE SUBUNIT III"/>
    <property type="match status" value="1"/>
</dbReference>
<evidence type="ECO:0000256" key="9">
    <source>
        <dbReference type="SAM" id="Phobius"/>
    </source>
</evidence>
<evidence type="ECO:0000256" key="4">
    <source>
        <dbReference type="ARBA" id="ARBA00022692"/>
    </source>
</evidence>
<evidence type="ECO:0000256" key="6">
    <source>
        <dbReference type="ARBA" id="ARBA00022989"/>
    </source>
</evidence>
<gene>
    <name evidence="11" type="primary">COX3</name>
</gene>
<feature type="transmembrane region" description="Helical" evidence="9">
    <location>
        <begin position="189"/>
        <end position="215"/>
    </location>
</feature>
<feature type="transmembrane region" description="Helical" evidence="9">
    <location>
        <begin position="236"/>
        <end position="257"/>
    </location>
</feature>
<evidence type="ECO:0000256" key="8">
    <source>
        <dbReference type="RuleBase" id="RU003375"/>
    </source>
</evidence>
<evidence type="ECO:0000313" key="12">
    <source>
        <dbReference type="EMBL" id="AFC69044.1"/>
    </source>
</evidence>
<sequence>MFHIIFHNFHILTLSSYPYQVFLCILGLTSSLVVFLKFGLLFSLLFSFLILFYVSFLWAKDISFEGLSGSHNFYVMDGFKFGVILFIFSEFMFFFSIFWTFFDASLVPTHDLGEMWSPYGLVLVNPFGVPLLNTIILLSSGVTVTWAHYNLLSSKDSLVGLVVTIILAFYFMLIQLMEYKEASFSISDGVYGSIFYLSTGFHGFHVLCGGLFLAFNLYRLILNHFNFNHHLGLEFAIIYWHFVDVVWLFLFVFVYWWSFYKDYFM</sequence>
<dbReference type="EMBL" id="JQ514068">
    <property type="protein sequence ID" value="AFC69044.1"/>
    <property type="molecule type" value="Genomic_DNA"/>
</dbReference>
<dbReference type="PANTHER" id="PTHR11403:SF7">
    <property type="entry name" value="CYTOCHROME C OXIDASE SUBUNIT 3"/>
    <property type="match status" value="1"/>
</dbReference>
<comment type="similarity">
    <text evidence="2 8">Belongs to the cytochrome c oxidase subunit 3 family.</text>
</comment>
<evidence type="ECO:0000256" key="2">
    <source>
        <dbReference type="ARBA" id="ARBA00010581"/>
    </source>
</evidence>
<geneLocation type="mitochondrion" evidence="11"/>
<accession>H9D1M5</accession>
<dbReference type="GO" id="GO:0005739">
    <property type="term" value="C:mitochondrion"/>
    <property type="evidence" value="ECO:0007669"/>
    <property type="project" value="TreeGrafter"/>
</dbReference>
<feature type="transmembrane region" description="Helical" evidence="9">
    <location>
        <begin position="158"/>
        <end position="177"/>
    </location>
</feature>
<feature type="transmembrane region" description="Helical" evidence="9">
    <location>
        <begin position="12"/>
        <end position="34"/>
    </location>
</feature>
<dbReference type="InterPro" id="IPR033945">
    <property type="entry name" value="Cyt_c_oxase_su3_dom"/>
</dbReference>
<evidence type="ECO:0000313" key="11">
    <source>
        <dbReference type="EMBL" id="AFC69032.1"/>
    </source>
</evidence>
<dbReference type="InterPro" id="IPR000298">
    <property type="entry name" value="Cyt_c_oxidase-like_su3"/>
</dbReference>
<dbReference type="CDD" id="cd01665">
    <property type="entry name" value="Cyt_c_Oxidase_III"/>
    <property type="match status" value="1"/>
</dbReference>
<dbReference type="AlphaFoldDB" id="H9D1M5"/>
<feature type="transmembrane region" description="Helical" evidence="9">
    <location>
        <begin position="79"/>
        <end position="102"/>
    </location>
</feature>
<keyword evidence="7 9" id="KW-0472">Membrane</keyword>
<dbReference type="Gene3D" id="1.10.287.70">
    <property type="match status" value="1"/>
</dbReference>
<feature type="transmembrane region" description="Helical" evidence="9">
    <location>
        <begin position="40"/>
        <end position="59"/>
    </location>
</feature>
<name>H9D1M5_BURXY</name>
<feature type="domain" description="Heme-copper oxidase subunit III family profile" evidence="10">
    <location>
        <begin position="5"/>
        <end position="259"/>
    </location>
</feature>
<dbReference type="InterPro" id="IPR013833">
    <property type="entry name" value="Cyt_c_oxidase_su3_a-hlx"/>
</dbReference>
<protein>
    <recommendedName>
        <fullName evidence="3 8">Cytochrome c oxidase subunit 3</fullName>
    </recommendedName>
</protein>
<proteinExistence type="inferred from homology"/>
<dbReference type="Pfam" id="PF00510">
    <property type="entry name" value="COX3"/>
    <property type="match status" value="1"/>
</dbReference>
<keyword evidence="5" id="KW-1278">Translocase</keyword>
<keyword evidence="8 11" id="KW-0496">Mitochondrion</keyword>
<evidence type="ECO:0000256" key="1">
    <source>
        <dbReference type="ARBA" id="ARBA00004141"/>
    </source>
</evidence>
<keyword evidence="4 8" id="KW-0812">Transmembrane</keyword>
<dbReference type="GO" id="GO:0016020">
    <property type="term" value="C:membrane"/>
    <property type="evidence" value="ECO:0007669"/>
    <property type="project" value="UniProtKB-SubCell"/>
</dbReference>
<organism evidence="11">
    <name type="scientific">Bursaphelenchus xylophilus</name>
    <name type="common">Pinewood nematode worm</name>
    <name type="synonym">Aphelenchoides xylophilus</name>
    <dbReference type="NCBI Taxonomy" id="6326"/>
    <lineage>
        <taxon>Eukaryota</taxon>
        <taxon>Metazoa</taxon>
        <taxon>Ecdysozoa</taxon>
        <taxon>Nematoda</taxon>
        <taxon>Chromadorea</taxon>
        <taxon>Rhabditida</taxon>
        <taxon>Tylenchina</taxon>
        <taxon>Tylenchomorpha</taxon>
        <taxon>Aphelenchoidea</taxon>
        <taxon>Aphelenchoididae</taxon>
        <taxon>Bursaphelenchus</taxon>
    </lineage>
</organism>
<evidence type="ECO:0000256" key="3">
    <source>
        <dbReference type="ARBA" id="ARBA00015944"/>
    </source>
</evidence>
<feature type="transmembrane region" description="Helical" evidence="9">
    <location>
        <begin position="122"/>
        <end position="146"/>
    </location>
</feature>
<dbReference type="PROSITE" id="PS50253">
    <property type="entry name" value="COX3"/>
    <property type="match status" value="1"/>
</dbReference>
<reference evidence="11" key="1">
    <citation type="submission" date="2012-01" db="EMBL/GenBank/DDBJ databases">
        <title>The mitochondrial genome of Bursaphelenchus xylophilus, the pinewood nematode.</title>
        <authorList>
            <person name="Moreira C."/>
            <person name="Pereira F."/>
            <person name="Fonseca L."/>
            <person name="van Asch B."/>
            <person name="Mota M."/>
            <person name="Abrantes I."/>
            <person name="Amorim A."/>
        </authorList>
    </citation>
    <scope>NUCLEOTIDE SEQUENCE</scope>
    <source>
        <strain evidence="11">BxPt17AS</strain>
        <strain evidence="12">BxPt19SCD</strain>
    </source>
</reference>
<dbReference type="SUPFAM" id="SSF81452">
    <property type="entry name" value="Cytochrome c oxidase subunit III-like"/>
    <property type="match status" value="1"/>
</dbReference>
<dbReference type="InterPro" id="IPR024791">
    <property type="entry name" value="Cyt_c/ubiquinol_Oxase_su3"/>
</dbReference>
<dbReference type="GO" id="GO:0006123">
    <property type="term" value="P:mitochondrial electron transport, cytochrome c to oxygen"/>
    <property type="evidence" value="ECO:0007669"/>
    <property type="project" value="TreeGrafter"/>
</dbReference>
<evidence type="ECO:0000256" key="5">
    <source>
        <dbReference type="ARBA" id="ARBA00022967"/>
    </source>
</evidence>
<keyword evidence="6 9" id="KW-1133">Transmembrane helix</keyword>
<dbReference type="EMBL" id="JQ429761">
    <property type="protein sequence ID" value="AFC69056.1"/>
    <property type="molecule type" value="Genomic_DNA"/>
</dbReference>
<evidence type="ECO:0000256" key="7">
    <source>
        <dbReference type="ARBA" id="ARBA00023136"/>
    </source>
</evidence>
<dbReference type="Gene3D" id="1.20.120.80">
    <property type="entry name" value="Cytochrome c oxidase, subunit III, four-helix bundle"/>
    <property type="match status" value="1"/>
</dbReference>